<name>A0AA35Q270_9HYPO</name>
<dbReference type="GO" id="GO:0004553">
    <property type="term" value="F:hydrolase activity, hydrolyzing O-glycosyl compounds"/>
    <property type="evidence" value="ECO:0007669"/>
    <property type="project" value="InterPro"/>
</dbReference>
<keyword evidence="3" id="KW-0119">Carbohydrate metabolism</keyword>
<protein>
    <recommendedName>
        <fullName evidence="9">Glycoside hydrolase</fullName>
    </recommendedName>
</protein>
<evidence type="ECO:0000256" key="2">
    <source>
        <dbReference type="ARBA" id="ARBA00022801"/>
    </source>
</evidence>
<gene>
    <name evidence="7" type="ORF">CCHLO57077_00000122</name>
</gene>
<dbReference type="Proteomes" id="UP001160390">
    <property type="component" value="Unassembled WGS sequence"/>
</dbReference>
<keyword evidence="6" id="KW-0732">Signal</keyword>
<sequence>MSVAHCLVHASYLLLHFDLVNADSPIVQHLYTADPAPIVHGDRVYLMAGHDEDGSTNYDTRDWQLFSSSDMANWQNHGSPVSLETFPWAVQDAWAAQLVERDGKFYFYAPVAGSGDYGGSIGVAVAENITGPYVDAIGSPLIPQSEIDPTVFIDDDGQAYSTGETPTYSTLR</sequence>
<evidence type="ECO:0000256" key="5">
    <source>
        <dbReference type="PIRSR" id="PIRSR606710-2"/>
    </source>
</evidence>
<dbReference type="SUPFAM" id="SSF75005">
    <property type="entry name" value="Arabinanase/levansucrase/invertase"/>
    <property type="match status" value="1"/>
</dbReference>
<comment type="similarity">
    <text evidence="1">Belongs to the glycosyl hydrolase 43 family.</text>
</comment>
<dbReference type="InterPro" id="IPR052176">
    <property type="entry name" value="Glycosyl_Hydrlase_43_Enz"/>
</dbReference>
<evidence type="ECO:0008006" key="9">
    <source>
        <dbReference type="Google" id="ProtNLM"/>
    </source>
</evidence>
<reference evidence="7" key="1">
    <citation type="submission" date="2023-01" db="EMBL/GenBank/DDBJ databases">
        <authorList>
            <person name="Piombo E."/>
        </authorList>
    </citation>
    <scope>NUCLEOTIDE SEQUENCE</scope>
</reference>
<dbReference type="InterPro" id="IPR006710">
    <property type="entry name" value="Glyco_hydro_43"/>
</dbReference>
<keyword evidence="2" id="KW-0378">Hydrolase</keyword>
<dbReference type="GO" id="GO:0005975">
    <property type="term" value="P:carbohydrate metabolic process"/>
    <property type="evidence" value="ECO:0007669"/>
    <property type="project" value="InterPro"/>
</dbReference>
<evidence type="ECO:0000313" key="8">
    <source>
        <dbReference type="Proteomes" id="UP001160390"/>
    </source>
</evidence>
<dbReference type="PANTHER" id="PTHR43772:SF2">
    <property type="entry name" value="PUTATIVE (AFU_ORTHOLOGUE AFUA_2G04480)-RELATED"/>
    <property type="match status" value="1"/>
</dbReference>
<comment type="caution">
    <text evidence="7">The sequence shown here is derived from an EMBL/GenBank/DDBJ whole genome shotgun (WGS) entry which is preliminary data.</text>
</comment>
<dbReference type="Pfam" id="PF04616">
    <property type="entry name" value="Glyco_hydro_43"/>
    <property type="match status" value="1"/>
</dbReference>
<feature type="signal peptide" evidence="6">
    <location>
        <begin position="1"/>
        <end position="22"/>
    </location>
</feature>
<dbReference type="AlphaFoldDB" id="A0AA35Q270"/>
<evidence type="ECO:0000256" key="4">
    <source>
        <dbReference type="ARBA" id="ARBA00023295"/>
    </source>
</evidence>
<keyword evidence="4" id="KW-0326">Glycosidase</keyword>
<evidence type="ECO:0000256" key="6">
    <source>
        <dbReference type="SAM" id="SignalP"/>
    </source>
</evidence>
<accession>A0AA35Q270</accession>
<proteinExistence type="inferred from homology"/>
<feature type="site" description="Important for catalytic activity, responsible for pKa modulation of the active site Glu and correct orientation of both the proton donor and substrate" evidence="5">
    <location>
        <position position="148"/>
    </location>
</feature>
<organism evidence="7 8">
    <name type="scientific">Clonostachys chloroleuca</name>
    <dbReference type="NCBI Taxonomy" id="1926264"/>
    <lineage>
        <taxon>Eukaryota</taxon>
        <taxon>Fungi</taxon>
        <taxon>Dikarya</taxon>
        <taxon>Ascomycota</taxon>
        <taxon>Pezizomycotina</taxon>
        <taxon>Sordariomycetes</taxon>
        <taxon>Hypocreomycetidae</taxon>
        <taxon>Hypocreales</taxon>
        <taxon>Bionectriaceae</taxon>
        <taxon>Clonostachys</taxon>
    </lineage>
</organism>
<evidence type="ECO:0000256" key="3">
    <source>
        <dbReference type="ARBA" id="ARBA00023277"/>
    </source>
</evidence>
<evidence type="ECO:0000313" key="7">
    <source>
        <dbReference type="EMBL" id="CAI6093078.1"/>
    </source>
</evidence>
<dbReference type="InterPro" id="IPR023296">
    <property type="entry name" value="Glyco_hydro_beta-prop_sf"/>
</dbReference>
<feature type="chain" id="PRO_5041258684" description="Glycoside hydrolase" evidence="6">
    <location>
        <begin position="23"/>
        <end position="172"/>
    </location>
</feature>
<dbReference type="Gene3D" id="2.115.10.20">
    <property type="entry name" value="Glycosyl hydrolase domain, family 43"/>
    <property type="match status" value="1"/>
</dbReference>
<evidence type="ECO:0000256" key="1">
    <source>
        <dbReference type="ARBA" id="ARBA00009865"/>
    </source>
</evidence>
<dbReference type="EMBL" id="CABFNP030001245">
    <property type="protein sequence ID" value="CAI6093078.1"/>
    <property type="molecule type" value="Genomic_DNA"/>
</dbReference>
<dbReference type="PANTHER" id="PTHR43772">
    <property type="entry name" value="ENDO-1,4-BETA-XYLANASE"/>
    <property type="match status" value="1"/>
</dbReference>
<keyword evidence="8" id="KW-1185">Reference proteome</keyword>